<organism evidence="3 4">
    <name type="scientific">Priestia aryabhattai</name>
    <name type="common">Bacillus aryabhattai</name>
    <dbReference type="NCBI Taxonomy" id="412384"/>
    <lineage>
        <taxon>Bacteria</taxon>
        <taxon>Bacillati</taxon>
        <taxon>Bacillota</taxon>
        <taxon>Bacilli</taxon>
        <taxon>Bacillales</taxon>
        <taxon>Bacillaceae</taxon>
        <taxon>Priestia</taxon>
    </lineage>
</organism>
<keyword evidence="1" id="KW-0732">Signal</keyword>
<dbReference type="Gene3D" id="3.40.50.12090">
    <property type="match status" value="2"/>
</dbReference>
<evidence type="ECO:0000259" key="2">
    <source>
        <dbReference type="Pfam" id="PF08486"/>
    </source>
</evidence>
<dbReference type="PANTHER" id="PTHR30032:SF8">
    <property type="entry name" value="GERMINATION-SPECIFIC N-ACETYLMURAMOYL-L-ALANINE AMIDASE"/>
    <property type="match status" value="1"/>
</dbReference>
<reference evidence="3 4" key="1">
    <citation type="submission" date="2023-02" db="EMBL/GenBank/DDBJ databases">
        <title>Complete genome sequence of Priestia aryabhattai G5MAi6, a methanol-tolerant strain isolated from tap water in Hong Kong.</title>
        <authorList>
            <person name="Leung K.M."/>
            <person name="Lai G.K.K."/>
            <person name="Griffin S.D.J."/>
        </authorList>
    </citation>
    <scope>NUCLEOTIDE SEQUENCE [LARGE SCALE GENOMIC DNA]</scope>
    <source>
        <strain evidence="3 4">G5MAi6</strain>
    </source>
</reference>
<proteinExistence type="predicted"/>
<dbReference type="InterPro" id="IPR007253">
    <property type="entry name" value="Cell_wall-bd_2"/>
</dbReference>
<gene>
    <name evidence="3" type="ORF">PWO00_20290</name>
</gene>
<evidence type="ECO:0000256" key="1">
    <source>
        <dbReference type="SAM" id="SignalP"/>
    </source>
</evidence>
<accession>A0ABD7WS85</accession>
<dbReference type="InterPro" id="IPR013693">
    <property type="entry name" value="SpoIID/LytB_N"/>
</dbReference>
<dbReference type="RefSeq" id="WP_275036381.1">
    <property type="nucleotide sequence ID" value="NZ_CP118718.1"/>
</dbReference>
<dbReference type="NCBIfam" id="TIGR02669">
    <property type="entry name" value="SpoIID_LytB"/>
    <property type="match status" value="1"/>
</dbReference>
<evidence type="ECO:0000313" key="3">
    <source>
        <dbReference type="EMBL" id="WEA43146.1"/>
    </source>
</evidence>
<dbReference type="Pfam" id="PF08486">
    <property type="entry name" value="SpoIID"/>
    <property type="match status" value="1"/>
</dbReference>
<dbReference type="EMBL" id="CP118718">
    <property type="protein sequence ID" value="WEA43146.1"/>
    <property type="molecule type" value="Genomic_DNA"/>
</dbReference>
<dbReference type="Pfam" id="PF04122">
    <property type="entry name" value="CW_binding_2"/>
    <property type="match status" value="3"/>
</dbReference>
<sequence>MKKLFFVFIISLFFLSSISLRSAQAETTEPVMKVKLINYLGNKNDISIQTSSNASTSDVEVNLKAGEIYHLKVVEGKISFYQGSSKIKTIDSLELYTAQTDATLINGRSYMGSFRFEVENNKYIRPINFVRLEQYLKGVVPNEMIPSWHVEALKAQAIAARTYALRNSNKTINDTVQYQVYGGNTRYTNTDKAVEDTYGEALIYGGNYIDALYSSSNGGKTESNANAWGGSNLPYFPIKEDPYDPKNPWTLTFHRKQINLEDKDLKNVDTWWNSVTEQDKVITDNVKKYLDKNGYEGKDVKIVEIPTLNFTDKLSGDRYSKGNLEFSFVVKGDVNDKGELNIKHMNFSNAKAADIRPIVGTSFVKSYYITKQEMNDDTITLSGLGFGHGVGMSQYGAQAMAKQGSSYQNILNFYYPSTTFSKQYEPTSVAISERLAGAERYETAVSISQKGWSSANTVVLASGEQFPDALAGATLASKEGGPLLLTRSNKLNNVTRQEISRLGAKKAIILGPLGGEGSSVKNELTAMGLDVERIYGADRYETSVEIAKRVNSNKAIVASGLNFPDALSVASYAAKNQIPILLTRPDRIPSPVSSMLATKTETIVVGGTGVISNGVMDQIPNPTRYGGATRYDTNIQVVKNLALGKQKAYIANGEDFPDALSGSVLAAKENASIILTLSNKLPTETQSFVNEYNQFGILGGEGVVSSSISDYLKDVTIKNMMK</sequence>
<dbReference type="InterPro" id="IPR051922">
    <property type="entry name" value="Bact_Sporulation_Assoc"/>
</dbReference>
<dbReference type="Proteomes" id="UP001220217">
    <property type="component" value="Chromosome"/>
</dbReference>
<dbReference type="AlphaFoldDB" id="A0ABD7WS85"/>
<feature type="signal peptide" evidence="1">
    <location>
        <begin position="1"/>
        <end position="25"/>
    </location>
</feature>
<feature type="domain" description="Sporulation stage II protein D amidase enhancer LytB N-terminal" evidence="2">
    <location>
        <begin position="122"/>
        <end position="204"/>
    </location>
</feature>
<dbReference type="PANTHER" id="PTHR30032">
    <property type="entry name" value="N-ACETYLMURAMOYL-L-ALANINE AMIDASE-RELATED"/>
    <property type="match status" value="1"/>
</dbReference>
<protein>
    <submittedName>
        <fullName evidence="3">SpoIID/LytB domain-containing protein</fullName>
    </submittedName>
</protein>
<name>A0ABD7WS85_PRIAR</name>
<feature type="chain" id="PRO_5044866246" evidence="1">
    <location>
        <begin position="26"/>
        <end position="722"/>
    </location>
</feature>
<evidence type="ECO:0000313" key="4">
    <source>
        <dbReference type="Proteomes" id="UP001220217"/>
    </source>
</evidence>
<dbReference type="InterPro" id="IPR013486">
    <property type="entry name" value="SpoIID/LytB"/>
</dbReference>